<proteinExistence type="predicted"/>
<dbReference type="EMBL" id="JBDODL010000471">
    <property type="protein sequence ID" value="MES1919994.1"/>
    <property type="molecule type" value="Genomic_DNA"/>
</dbReference>
<organism evidence="1 2">
    <name type="scientific">Bonamia ostreae</name>
    <dbReference type="NCBI Taxonomy" id="126728"/>
    <lineage>
        <taxon>Eukaryota</taxon>
        <taxon>Sar</taxon>
        <taxon>Rhizaria</taxon>
        <taxon>Endomyxa</taxon>
        <taxon>Ascetosporea</taxon>
        <taxon>Haplosporida</taxon>
        <taxon>Bonamia</taxon>
    </lineage>
</organism>
<accession>A0ABV2AKL9</accession>
<name>A0ABV2AKL9_9EUKA</name>
<evidence type="ECO:0000313" key="2">
    <source>
        <dbReference type="Proteomes" id="UP001439008"/>
    </source>
</evidence>
<gene>
    <name evidence="1" type="ORF">MHBO_001727</name>
</gene>
<dbReference type="Pfam" id="PF11720">
    <property type="entry name" value="Inhibitor_I78"/>
    <property type="match status" value="1"/>
</dbReference>
<dbReference type="InterPro" id="IPR021719">
    <property type="entry name" value="Prot_inh_I78"/>
</dbReference>
<comment type="caution">
    <text evidence="1">The sequence shown here is derived from an EMBL/GenBank/DDBJ whole genome shotgun (WGS) entry which is preliminary data.</text>
</comment>
<dbReference type="Proteomes" id="UP001439008">
    <property type="component" value="Unassembled WGS sequence"/>
</dbReference>
<protein>
    <submittedName>
        <fullName evidence="1">Uncharacterized protein</fullName>
    </submittedName>
</protein>
<reference evidence="1 2" key="1">
    <citation type="journal article" date="2024" name="BMC Biol.">
        <title>Comparative genomics of Ascetosporea gives new insight into the evolutionary basis for animal parasitism in Rhizaria.</title>
        <authorList>
            <person name="Hiltunen Thoren M."/>
            <person name="Onut-Brannstrom I."/>
            <person name="Alfjorden A."/>
            <person name="Peckova H."/>
            <person name="Swords F."/>
            <person name="Hooper C."/>
            <person name="Holzer A.S."/>
            <person name="Bass D."/>
            <person name="Burki F."/>
        </authorList>
    </citation>
    <scope>NUCLEOTIDE SEQUENCE [LARGE SCALE GENOMIC DNA]</scope>
    <source>
        <strain evidence="1">20-A016</strain>
    </source>
</reference>
<evidence type="ECO:0000313" key="1">
    <source>
        <dbReference type="EMBL" id="MES1919994.1"/>
    </source>
</evidence>
<keyword evidence="2" id="KW-1185">Reference proteome</keyword>
<dbReference type="Gene3D" id="3.30.10.10">
    <property type="entry name" value="Trypsin Inhibitor V, subunit A"/>
    <property type="match status" value="1"/>
</dbReference>
<sequence>MVMPKFDSLGRDLNETDMPVLRLFFLGQKVVLDDKEYFEAKTGLLEKEFDVIPNTIRIIRNGCCYTMDLNKSRLNFFLNEKGEIFRIRFG</sequence>